<proteinExistence type="inferred from homology"/>
<dbReference type="OrthoDB" id="9785233at2"/>
<dbReference type="Pfam" id="PF03963">
    <property type="entry name" value="FlgD"/>
    <property type="match status" value="1"/>
</dbReference>
<dbReference type="EMBL" id="FO203431">
    <property type="protein sequence ID" value="CCH86476.1"/>
    <property type="molecule type" value="Genomic_DNA"/>
</dbReference>
<keyword evidence="3" id="KW-0282">Flagellum</keyword>
<organism evidence="3 4">
    <name type="scientific">Modestobacter italicus (strain DSM 44449 / CECT 9708 / BC 501)</name>
    <dbReference type="NCBI Taxonomy" id="2732864"/>
    <lineage>
        <taxon>Bacteria</taxon>
        <taxon>Bacillati</taxon>
        <taxon>Actinomycetota</taxon>
        <taxon>Actinomycetes</taxon>
        <taxon>Geodermatophilales</taxon>
        <taxon>Geodermatophilaceae</taxon>
        <taxon>Modestobacter</taxon>
    </lineage>
</organism>
<name>I4ESW3_MODI5</name>
<dbReference type="eggNOG" id="COG1843">
    <property type="taxonomic scope" value="Bacteria"/>
</dbReference>
<accession>I4ESW3</accession>
<evidence type="ECO:0000313" key="3">
    <source>
        <dbReference type="EMBL" id="CCH86476.1"/>
    </source>
</evidence>
<keyword evidence="3" id="KW-0969">Cilium</keyword>
<keyword evidence="4" id="KW-1185">Reference proteome</keyword>
<dbReference type="Proteomes" id="UP000006461">
    <property type="component" value="Chromosome"/>
</dbReference>
<gene>
    <name evidence="3" type="primary">flgD</name>
    <name evidence="3" type="ordered locus">MODMU_1026</name>
</gene>
<dbReference type="AlphaFoldDB" id="I4ESW3"/>
<evidence type="ECO:0000313" key="4">
    <source>
        <dbReference type="Proteomes" id="UP000006461"/>
    </source>
</evidence>
<comment type="similarity">
    <text evidence="1">Belongs to the FlgD family.</text>
</comment>
<reference evidence="3 4" key="1">
    <citation type="journal article" date="2012" name="J. Bacteriol.">
        <title>Genome Sequence of Radiation-Resistant Modestobacter marinus Strain BC501, a Representative Actinobacterium That Thrives on Calcareous Stone Surfaces.</title>
        <authorList>
            <person name="Normand P."/>
            <person name="Gury J."/>
            <person name="Pujic P."/>
            <person name="Chouaia B."/>
            <person name="Crotti E."/>
            <person name="Brusetti L."/>
            <person name="Daffonchio D."/>
            <person name="Vacherie B."/>
            <person name="Barbe V."/>
            <person name="Medigue C."/>
            <person name="Calteau A."/>
            <person name="Ghodhbane-Gtari F."/>
            <person name="Essoussi I."/>
            <person name="Nouioui I."/>
            <person name="Abbassi-Ghozzi I."/>
            <person name="Gtari M."/>
        </authorList>
    </citation>
    <scope>NUCLEOTIDE SEQUENCE [LARGE SCALE GENOMIC DNA]</scope>
    <source>
        <strain evidence="4">BC 501</strain>
    </source>
</reference>
<sequence>MTAPVSGAGPVATNTATTQVSNANGFDSETFLKLLVAQLKYQDPSDPASSSELMAQTATLAQVQSLDAIAKQNSESLTLQKSLSAGALVGQTVSYTDSDGATKTGVVTAVKISSDPTAQSQAVIGGVDVDLARLSQVALPTATAAG</sequence>
<keyword evidence="3" id="KW-0966">Cell projection</keyword>
<dbReference type="OMA" id="KYMESAD"/>
<dbReference type="GO" id="GO:0044781">
    <property type="term" value="P:bacterial-type flagellum organization"/>
    <property type="evidence" value="ECO:0007669"/>
    <property type="project" value="UniProtKB-KW"/>
</dbReference>
<evidence type="ECO:0000256" key="1">
    <source>
        <dbReference type="ARBA" id="ARBA00010577"/>
    </source>
</evidence>
<evidence type="ECO:0000256" key="2">
    <source>
        <dbReference type="ARBA" id="ARBA00022795"/>
    </source>
</evidence>
<dbReference type="HOGENOM" id="CLU_047535_1_1_11"/>
<dbReference type="PATRIC" id="fig|477641.3.peg.962"/>
<dbReference type="STRING" id="477641.MODMU_1026"/>
<keyword evidence="2" id="KW-1005">Bacterial flagellum biogenesis</keyword>
<protein>
    <submittedName>
        <fullName evidence="3">Flagellar hook capping protein</fullName>
    </submittedName>
</protein>
<dbReference type="InterPro" id="IPR005648">
    <property type="entry name" value="FlgD"/>
</dbReference>
<dbReference type="KEGG" id="mmar:MODMU_1026"/>